<evidence type="ECO:0000313" key="2">
    <source>
        <dbReference type="Proteomes" id="UP000249354"/>
    </source>
</evidence>
<accession>A0A2W4TPQ3</accession>
<dbReference type="EMBL" id="QBMC01000200">
    <property type="protein sequence ID" value="PZO11156.1"/>
    <property type="molecule type" value="Genomic_DNA"/>
</dbReference>
<dbReference type="AlphaFoldDB" id="A0A2W4TPQ3"/>
<evidence type="ECO:0000313" key="1">
    <source>
        <dbReference type="EMBL" id="PZO11156.1"/>
    </source>
</evidence>
<protein>
    <submittedName>
        <fullName evidence="1">Uncharacterized protein</fullName>
    </submittedName>
</protein>
<organism evidence="1 2">
    <name type="scientific">Leptolyngbya foveolarum</name>
    <dbReference type="NCBI Taxonomy" id="47253"/>
    <lineage>
        <taxon>Bacteria</taxon>
        <taxon>Bacillati</taxon>
        <taxon>Cyanobacteriota</taxon>
        <taxon>Cyanophyceae</taxon>
        <taxon>Leptolyngbyales</taxon>
        <taxon>Leptolyngbyaceae</taxon>
        <taxon>Leptolyngbya group</taxon>
        <taxon>Leptolyngbya</taxon>
    </lineage>
</organism>
<dbReference type="Proteomes" id="UP000249354">
    <property type="component" value="Unassembled WGS sequence"/>
</dbReference>
<gene>
    <name evidence="1" type="ORF">DCF25_19945</name>
</gene>
<comment type="caution">
    <text evidence="1">The sequence shown here is derived from an EMBL/GenBank/DDBJ whole genome shotgun (WGS) entry which is preliminary data.</text>
</comment>
<reference evidence="1 2" key="2">
    <citation type="submission" date="2018-06" db="EMBL/GenBank/DDBJ databases">
        <title>Metagenomic assembly of (sub)arctic Cyanobacteria and their associated microbiome from non-axenic cultures.</title>
        <authorList>
            <person name="Baurain D."/>
        </authorList>
    </citation>
    <scope>NUCLEOTIDE SEQUENCE [LARGE SCALE GENOMIC DNA]</scope>
    <source>
        <strain evidence="1">ULC129bin1</strain>
    </source>
</reference>
<reference evidence="2" key="1">
    <citation type="submission" date="2018-04" db="EMBL/GenBank/DDBJ databases">
        <authorList>
            <person name="Cornet L."/>
        </authorList>
    </citation>
    <scope>NUCLEOTIDE SEQUENCE [LARGE SCALE GENOMIC DNA]</scope>
</reference>
<sequence>MLELDAKLGWAFFIEICIFVQAKNFSPKKVEVVIAINLGVVFVNGHYIHDLPFAISAMKFSILILGAPALSTGNRIKFGAIAKLALADI</sequence>
<proteinExistence type="predicted"/>
<name>A0A2W4TPQ3_9CYAN</name>